<dbReference type="AlphaFoldDB" id="A0A383BPX4"/>
<sequence length="119" mass="13146">MDEIQVVPASKIELVSACTASVEPEAQSALNLQARQLYLKMQQGASPDATAVHDIRLYFPLADEVHPKGEFFSSAARFNFIVVPEERKHDEAFARSIDSINTERFGWHAAMELATVAGL</sequence>
<organism evidence="1">
    <name type="scientific">marine metagenome</name>
    <dbReference type="NCBI Taxonomy" id="408172"/>
    <lineage>
        <taxon>unclassified sequences</taxon>
        <taxon>metagenomes</taxon>
        <taxon>ecological metagenomes</taxon>
    </lineage>
</organism>
<evidence type="ECO:0000313" key="1">
    <source>
        <dbReference type="EMBL" id="SVE21355.1"/>
    </source>
</evidence>
<accession>A0A383BPX4</accession>
<proteinExistence type="predicted"/>
<name>A0A383BPX4_9ZZZZ</name>
<gene>
    <name evidence="1" type="ORF">METZ01_LOCUS474209</name>
</gene>
<reference evidence="1" key="1">
    <citation type="submission" date="2018-05" db="EMBL/GenBank/DDBJ databases">
        <authorList>
            <person name="Lanie J.A."/>
            <person name="Ng W.-L."/>
            <person name="Kazmierczak K.M."/>
            <person name="Andrzejewski T.M."/>
            <person name="Davidsen T.M."/>
            <person name="Wayne K.J."/>
            <person name="Tettelin H."/>
            <person name="Glass J.I."/>
            <person name="Rusch D."/>
            <person name="Podicherti R."/>
            <person name="Tsui H.-C.T."/>
            <person name="Winkler M.E."/>
        </authorList>
    </citation>
    <scope>NUCLEOTIDE SEQUENCE</scope>
</reference>
<protein>
    <submittedName>
        <fullName evidence="1">Uncharacterized protein</fullName>
    </submittedName>
</protein>
<feature type="non-terminal residue" evidence="1">
    <location>
        <position position="119"/>
    </location>
</feature>
<dbReference type="EMBL" id="UINC01201838">
    <property type="protein sequence ID" value="SVE21355.1"/>
    <property type="molecule type" value="Genomic_DNA"/>
</dbReference>